<evidence type="ECO:0000256" key="1">
    <source>
        <dbReference type="ARBA" id="ARBA00004141"/>
    </source>
</evidence>
<evidence type="ECO:0000256" key="3">
    <source>
        <dbReference type="ARBA" id="ARBA00022989"/>
    </source>
</evidence>
<evidence type="ECO:0000256" key="2">
    <source>
        <dbReference type="ARBA" id="ARBA00022692"/>
    </source>
</evidence>
<feature type="transmembrane region" description="Helical" evidence="5">
    <location>
        <begin position="218"/>
        <end position="241"/>
    </location>
</feature>
<feature type="transmembrane region" description="Helical" evidence="5">
    <location>
        <begin position="21"/>
        <end position="42"/>
    </location>
</feature>
<feature type="transmembrane region" description="Helical" evidence="5">
    <location>
        <begin position="90"/>
        <end position="115"/>
    </location>
</feature>
<sequence>MSDVKNSAFFSRFMLWVHERFPLANLPLFVVIYFLSMCVASLENKSMSLMSIIVGSVLSISFFLLLRVLDEHKDYKDDCIHHPGRVLQRGVIRLAHLKIIGVICVILQLAGMYWLSPELKPLLISWGLLLFWTGLMTKEFFAPEWLKQRFFLYAFSHTLIMPFIIWWLATLTYPHVTLTLPLVLLMFLSFISGLSFEITRKCKGPDEDRPEVTTYSQLYGRPLSVFFIILLLCAMALMQYLLILNGKGAVPGWFYSISGVLTLFTIGQLVRFLIASNKVNRKRNELMVGLAMMAGYLLCIVALYD</sequence>
<evidence type="ECO:0000313" key="6">
    <source>
        <dbReference type="EMBL" id="WZV99039.1"/>
    </source>
</evidence>
<evidence type="ECO:0000256" key="4">
    <source>
        <dbReference type="ARBA" id="ARBA00023136"/>
    </source>
</evidence>
<dbReference type="InterPro" id="IPR000537">
    <property type="entry name" value="UbiA_prenyltransferase"/>
</dbReference>
<proteinExistence type="predicted"/>
<accession>A0ABZ3B6T1</accession>
<feature type="transmembrane region" description="Helical" evidence="5">
    <location>
        <begin position="150"/>
        <end position="169"/>
    </location>
</feature>
<evidence type="ECO:0000313" key="7">
    <source>
        <dbReference type="Proteomes" id="UP001466893"/>
    </source>
</evidence>
<protein>
    <submittedName>
        <fullName evidence="6">UbiA family prenyltransferase</fullName>
    </submittedName>
</protein>
<dbReference type="EMBL" id="CP151800">
    <property type="protein sequence ID" value="WZV99039.1"/>
    <property type="molecule type" value="Genomic_DNA"/>
</dbReference>
<gene>
    <name evidence="6" type="ORF">AAEY27_03830</name>
</gene>
<name>A0ABZ3B6T1_9ENTR</name>
<feature type="transmembrane region" description="Helical" evidence="5">
    <location>
        <begin position="121"/>
        <end position="138"/>
    </location>
</feature>
<feature type="transmembrane region" description="Helical" evidence="5">
    <location>
        <begin position="175"/>
        <end position="198"/>
    </location>
</feature>
<feature type="transmembrane region" description="Helical" evidence="5">
    <location>
        <begin position="286"/>
        <end position="304"/>
    </location>
</feature>
<feature type="transmembrane region" description="Helical" evidence="5">
    <location>
        <begin position="48"/>
        <end position="69"/>
    </location>
</feature>
<organism evidence="6 7">
    <name type="scientific">Kosakonia calanthes</name>
    <dbReference type="NCBI Taxonomy" id="3139408"/>
    <lineage>
        <taxon>Bacteria</taxon>
        <taxon>Pseudomonadati</taxon>
        <taxon>Pseudomonadota</taxon>
        <taxon>Gammaproteobacteria</taxon>
        <taxon>Enterobacterales</taxon>
        <taxon>Enterobacteriaceae</taxon>
        <taxon>Kosakonia</taxon>
    </lineage>
</organism>
<keyword evidence="7" id="KW-1185">Reference proteome</keyword>
<keyword evidence="4 5" id="KW-0472">Membrane</keyword>
<evidence type="ECO:0000256" key="5">
    <source>
        <dbReference type="SAM" id="Phobius"/>
    </source>
</evidence>
<feature type="transmembrane region" description="Helical" evidence="5">
    <location>
        <begin position="253"/>
        <end position="274"/>
    </location>
</feature>
<reference evidence="6 7" key="1">
    <citation type="submission" date="2024-04" db="EMBL/GenBank/DDBJ databases">
        <title>Kosakonia calanthae sp. nov., a halophilic bacterium isolated from leaves of Calanthe tiplacata.</title>
        <authorList>
            <person name="Wu P."/>
        </authorList>
    </citation>
    <scope>NUCLEOTIDE SEQUENCE [LARGE SCALE GENOMIC DNA]</scope>
    <source>
        <strain evidence="6 7">BYX6</strain>
    </source>
</reference>
<keyword evidence="3 5" id="KW-1133">Transmembrane helix</keyword>
<dbReference type="RefSeq" id="WP_342323597.1">
    <property type="nucleotide sequence ID" value="NZ_CP151800.1"/>
</dbReference>
<keyword evidence="2 5" id="KW-0812">Transmembrane</keyword>
<comment type="subcellular location">
    <subcellularLocation>
        <location evidence="1">Membrane</location>
        <topology evidence="1">Multi-pass membrane protein</topology>
    </subcellularLocation>
</comment>
<dbReference type="Proteomes" id="UP001466893">
    <property type="component" value="Chromosome"/>
</dbReference>
<dbReference type="Pfam" id="PF01040">
    <property type="entry name" value="UbiA"/>
    <property type="match status" value="1"/>
</dbReference>